<feature type="transmembrane region" description="Helical" evidence="1">
    <location>
        <begin position="338"/>
        <end position="359"/>
    </location>
</feature>
<keyword evidence="1" id="KW-0472">Membrane</keyword>
<sequence length="387" mass="43026">MTGTRALRIWSKIHTWTSLISMLFMLMLCLTGLPLIFHEEIEELTQQQFAAPNLPGNVPAAPVDDVVRAAQQARPGDHVLFVTWRDEQPDTVVVSMSPTPKPMRGKFYRLVMDGRTKAVLGEERPQQGVMDIILLLHKNMLLELPGELFLGAMGLLLVVSIVSGVVVYAPFMRRLDFGTVRQRSRRLKWLDLHNLFGIVTTVWLFVVGITGAINTLAMPMYDYWRGQVLPPLLAPYRGAPVAQPSSLDQAIARVRTALPEGRLSSITMPTAENFGSPRHLVVWMKGNSALTALIATPTLVDVDQTVPVLVPQMPWYLTLLQMSRPLHFGDYGGLPLKIVWGLLDLVCIVVLITGLYLWVAKQRFGGHARSRTATQPAEVQSTDARPA</sequence>
<feature type="transmembrane region" description="Helical" evidence="1">
    <location>
        <begin position="192"/>
        <end position="213"/>
    </location>
</feature>
<gene>
    <name evidence="2" type="ORF">KQX62_09325</name>
</gene>
<feature type="transmembrane region" description="Helical" evidence="1">
    <location>
        <begin position="16"/>
        <end position="37"/>
    </location>
</feature>
<evidence type="ECO:0000256" key="1">
    <source>
        <dbReference type="SAM" id="Phobius"/>
    </source>
</evidence>
<evidence type="ECO:0000313" key="3">
    <source>
        <dbReference type="Proteomes" id="UP001163166"/>
    </source>
</evidence>
<feature type="transmembrane region" description="Helical" evidence="1">
    <location>
        <begin position="148"/>
        <end position="171"/>
    </location>
</feature>
<proteinExistence type="predicted"/>
<dbReference type="AlphaFoldDB" id="A0AAX3E355"/>
<reference evidence="2" key="1">
    <citation type="journal article" date="2022" name="Biol. Control">
        <title>In silico genomic analysis of Rhodopseudomonas palustris strains revealed potential biocontrol agents and crop yield enhancers.</title>
        <authorList>
            <person name="Surachat K."/>
            <person name="Kantachote D."/>
            <person name="Deachamag P."/>
            <person name="Wonglapsuwan M."/>
        </authorList>
    </citation>
    <scope>NUCLEOTIDE SEQUENCE</scope>
    <source>
        <strain evidence="2">TLS06</strain>
    </source>
</reference>
<dbReference type="InterPro" id="IPR005625">
    <property type="entry name" value="PepSY-ass_TM"/>
</dbReference>
<name>A0AAX3E355_RHOPL</name>
<dbReference type="Pfam" id="PF03929">
    <property type="entry name" value="PepSY_TM"/>
    <property type="match status" value="1"/>
</dbReference>
<keyword evidence="1" id="KW-0812">Transmembrane</keyword>
<dbReference type="PANTHER" id="PTHR34219">
    <property type="entry name" value="IRON-REGULATED INNER MEMBRANE PROTEIN-RELATED"/>
    <property type="match status" value="1"/>
</dbReference>
<dbReference type="EMBL" id="CP076676">
    <property type="protein sequence ID" value="UYO41469.1"/>
    <property type="molecule type" value="Genomic_DNA"/>
</dbReference>
<evidence type="ECO:0000313" key="2">
    <source>
        <dbReference type="EMBL" id="UYO41469.1"/>
    </source>
</evidence>
<keyword evidence="1" id="KW-1133">Transmembrane helix</keyword>
<protein>
    <submittedName>
        <fullName evidence="2">PepSY domain-containing protein</fullName>
    </submittedName>
</protein>
<dbReference type="RefSeq" id="WP_264076189.1">
    <property type="nucleotide sequence ID" value="NZ_CP076676.1"/>
</dbReference>
<organism evidence="2 3">
    <name type="scientific">Rhodopseudomonas palustris</name>
    <dbReference type="NCBI Taxonomy" id="1076"/>
    <lineage>
        <taxon>Bacteria</taxon>
        <taxon>Pseudomonadati</taxon>
        <taxon>Pseudomonadota</taxon>
        <taxon>Alphaproteobacteria</taxon>
        <taxon>Hyphomicrobiales</taxon>
        <taxon>Nitrobacteraceae</taxon>
        <taxon>Rhodopseudomonas</taxon>
    </lineage>
</organism>
<dbReference type="Proteomes" id="UP001163166">
    <property type="component" value="Chromosome"/>
</dbReference>
<dbReference type="PANTHER" id="PTHR34219:SF3">
    <property type="entry name" value="BLL7967 PROTEIN"/>
    <property type="match status" value="1"/>
</dbReference>
<accession>A0AAX3E355</accession>